<accession>Q0KA00</accession>
<proteinExistence type="predicted"/>
<dbReference type="RefSeq" id="WP_011615479.1">
    <property type="nucleotide sequence ID" value="NC_008313.1"/>
</dbReference>
<dbReference type="KEGG" id="reh:H16_A2071"/>
<keyword evidence="2" id="KW-1185">Reference proteome</keyword>
<evidence type="ECO:0000313" key="2">
    <source>
        <dbReference type="Proteomes" id="UP000008210"/>
    </source>
</evidence>
<name>Q0KA00_CUPNH</name>
<evidence type="ECO:0000313" key="1">
    <source>
        <dbReference type="EMBL" id="CAJ93171.1"/>
    </source>
</evidence>
<organism evidence="1 2">
    <name type="scientific">Cupriavidus necator (strain ATCC 17699 / DSM 428 / KCTC 22496 / NCIMB 10442 / H16 / Stanier 337)</name>
    <name type="common">Ralstonia eutropha</name>
    <dbReference type="NCBI Taxonomy" id="381666"/>
    <lineage>
        <taxon>Bacteria</taxon>
        <taxon>Pseudomonadati</taxon>
        <taxon>Pseudomonadota</taxon>
        <taxon>Betaproteobacteria</taxon>
        <taxon>Burkholderiales</taxon>
        <taxon>Burkholderiaceae</taxon>
        <taxon>Cupriavidus</taxon>
    </lineage>
</organism>
<dbReference type="eggNOG" id="ENOG50349ZH">
    <property type="taxonomic scope" value="Bacteria"/>
</dbReference>
<protein>
    <submittedName>
        <fullName evidence="1">Uncharacterized protein</fullName>
    </submittedName>
</protein>
<dbReference type="STRING" id="381666.H16_A2071"/>
<sequence length="85" mass="9440">MLTAHALHSLLGTTFGLVTDPSERGSGRTYFLPPITWQPPRSTRILHVRTDAAGHVAQVRLCISSDNNNSVFAPQPVQWQTCARW</sequence>
<reference evidence="1 2" key="1">
    <citation type="journal article" date="2006" name="Nat. Biotechnol.">
        <title>Genome sequence of the bioplastic-producing 'Knallgas' bacterium Ralstonia eutropha H16.</title>
        <authorList>
            <person name="Pohlmann A."/>
            <person name="Fricke W.F."/>
            <person name="Reinecke F."/>
            <person name="Kusian B."/>
            <person name="Liesegang H."/>
            <person name="Cramm R."/>
            <person name="Eitinger T."/>
            <person name="Ewering C."/>
            <person name="Potter M."/>
            <person name="Schwartz E."/>
            <person name="Strittmatter A."/>
            <person name="Voss I."/>
            <person name="Gottschalk G."/>
            <person name="Steinbuechel A."/>
            <person name="Friedrich B."/>
            <person name="Bowien B."/>
        </authorList>
    </citation>
    <scope>NUCLEOTIDE SEQUENCE [LARGE SCALE GENOMIC DNA]</scope>
    <source>
        <strain evidence="2">ATCC 17699 / DSM 428 / KCTC 22496 / NCIMB 10442 / H16 / Stanier 337</strain>
    </source>
</reference>
<gene>
    <name evidence="1" type="ordered locus">H16_A2071</name>
</gene>
<dbReference type="HOGENOM" id="CLU_166641_0_0_4"/>
<dbReference type="Proteomes" id="UP000008210">
    <property type="component" value="Chromosome 1"/>
</dbReference>
<dbReference type="AlphaFoldDB" id="Q0KA00"/>
<dbReference type="EMBL" id="AM260479">
    <property type="protein sequence ID" value="CAJ93171.1"/>
    <property type="molecule type" value="Genomic_DNA"/>
</dbReference>